<feature type="domain" description="Zinc finger DksA/TraR C4-type" evidence="6">
    <location>
        <begin position="84"/>
        <end position="118"/>
    </location>
</feature>
<evidence type="ECO:0000313" key="8">
    <source>
        <dbReference type="Proteomes" id="UP001225034"/>
    </source>
</evidence>
<evidence type="ECO:0000256" key="5">
    <source>
        <dbReference type="SAM" id="MobiDB-lite"/>
    </source>
</evidence>
<evidence type="ECO:0000259" key="6">
    <source>
        <dbReference type="Pfam" id="PF01258"/>
    </source>
</evidence>
<evidence type="ECO:0000256" key="4">
    <source>
        <dbReference type="PROSITE-ProRule" id="PRU00510"/>
    </source>
</evidence>
<feature type="region of interest" description="Disordered" evidence="5">
    <location>
        <begin position="26"/>
        <end position="47"/>
    </location>
</feature>
<gene>
    <name evidence="7" type="ORF">J2S05_000820</name>
</gene>
<keyword evidence="3" id="KW-0862">Zinc</keyword>
<proteinExistence type="predicted"/>
<dbReference type="Gene3D" id="1.20.120.910">
    <property type="entry name" value="DksA, coiled-coil domain"/>
    <property type="match status" value="1"/>
</dbReference>
<dbReference type="EMBL" id="JAUSUA010000001">
    <property type="protein sequence ID" value="MDQ0206046.1"/>
    <property type="molecule type" value="Genomic_DNA"/>
</dbReference>
<feature type="compositionally biased region" description="Basic and acidic residues" evidence="5">
    <location>
        <begin position="112"/>
        <end position="131"/>
    </location>
</feature>
<evidence type="ECO:0000313" key="7">
    <source>
        <dbReference type="EMBL" id="MDQ0206046.1"/>
    </source>
</evidence>
<keyword evidence="1" id="KW-0479">Metal-binding</keyword>
<protein>
    <submittedName>
        <fullName evidence="7">RNA polymerase-binding protein DksA</fullName>
    </submittedName>
</protein>
<name>A0ABT9YDX4_9BACI</name>
<dbReference type="PROSITE" id="PS51128">
    <property type="entry name" value="ZF_DKSA_2"/>
    <property type="match status" value="1"/>
</dbReference>
<feature type="compositionally biased region" description="Basic and acidic residues" evidence="5">
    <location>
        <begin position="138"/>
        <end position="161"/>
    </location>
</feature>
<feature type="compositionally biased region" description="Polar residues" evidence="5">
    <location>
        <begin position="30"/>
        <end position="43"/>
    </location>
</feature>
<feature type="zinc finger region" description="dksA C4-type" evidence="4">
    <location>
        <begin position="89"/>
        <end position="113"/>
    </location>
</feature>
<organism evidence="7 8">
    <name type="scientific">Alkalicoccobacillus murimartini</name>
    <dbReference type="NCBI Taxonomy" id="171685"/>
    <lineage>
        <taxon>Bacteria</taxon>
        <taxon>Bacillati</taxon>
        <taxon>Bacillota</taxon>
        <taxon>Bacilli</taxon>
        <taxon>Bacillales</taxon>
        <taxon>Bacillaceae</taxon>
        <taxon>Alkalicoccobacillus</taxon>
    </lineage>
</organism>
<keyword evidence="8" id="KW-1185">Reference proteome</keyword>
<dbReference type="SUPFAM" id="SSF57716">
    <property type="entry name" value="Glucocorticoid receptor-like (DNA-binding domain)"/>
    <property type="match status" value="1"/>
</dbReference>
<evidence type="ECO:0000256" key="1">
    <source>
        <dbReference type="ARBA" id="ARBA00022723"/>
    </source>
</evidence>
<dbReference type="SUPFAM" id="SSF109635">
    <property type="entry name" value="DnaK suppressor protein DksA, alpha-hairpin domain"/>
    <property type="match status" value="1"/>
</dbReference>
<dbReference type="PANTHER" id="PTHR33823:SF4">
    <property type="entry name" value="GENERAL STRESS PROTEIN 16O"/>
    <property type="match status" value="1"/>
</dbReference>
<sequence>MPLTDKQINTLKESLVKIKSELEGKEGFTTDYSESTGEVSNGVDNHMADQAAQYEDRMKEQTFQRVDQEKLQEVEEALQRMEDGSYGVCIDTGEEIPFERLEIVPYAKRTIEAQEKADQDGSDQNADKQFEEAMNNVADRDTLREDTLTTQKLDKEQDAYK</sequence>
<evidence type="ECO:0000256" key="2">
    <source>
        <dbReference type="ARBA" id="ARBA00022771"/>
    </source>
</evidence>
<dbReference type="RefSeq" id="WP_306980172.1">
    <property type="nucleotide sequence ID" value="NZ_JAUSUA010000001.1"/>
</dbReference>
<comment type="caution">
    <text evidence="7">The sequence shown here is derived from an EMBL/GenBank/DDBJ whole genome shotgun (WGS) entry which is preliminary data.</text>
</comment>
<dbReference type="InterPro" id="IPR037187">
    <property type="entry name" value="DnaK_N"/>
</dbReference>
<reference evidence="7 8" key="1">
    <citation type="submission" date="2023-07" db="EMBL/GenBank/DDBJ databases">
        <title>Genomic Encyclopedia of Type Strains, Phase IV (KMG-IV): sequencing the most valuable type-strain genomes for metagenomic binning, comparative biology and taxonomic classification.</title>
        <authorList>
            <person name="Goeker M."/>
        </authorList>
    </citation>
    <scope>NUCLEOTIDE SEQUENCE [LARGE SCALE GENOMIC DNA]</scope>
    <source>
        <strain evidence="7 8">DSM 19154</strain>
    </source>
</reference>
<dbReference type="Pfam" id="PF01258">
    <property type="entry name" value="zf-dskA_traR"/>
    <property type="match status" value="1"/>
</dbReference>
<feature type="region of interest" description="Disordered" evidence="5">
    <location>
        <begin position="112"/>
        <end position="161"/>
    </location>
</feature>
<accession>A0ABT9YDX4</accession>
<dbReference type="PANTHER" id="PTHR33823">
    <property type="entry name" value="RNA POLYMERASE-BINDING TRANSCRIPTION FACTOR DKSA-RELATED"/>
    <property type="match status" value="1"/>
</dbReference>
<dbReference type="Proteomes" id="UP001225034">
    <property type="component" value="Unassembled WGS sequence"/>
</dbReference>
<evidence type="ECO:0000256" key="3">
    <source>
        <dbReference type="ARBA" id="ARBA00022833"/>
    </source>
</evidence>
<dbReference type="InterPro" id="IPR000962">
    <property type="entry name" value="Znf_DskA_TraR"/>
</dbReference>
<keyword evidence="2" id="KW-0863">Zinc-finger</keyword>